<feature type="transmembrane region" description="Helical" evidence="2">
    <location>
        <begin position="44"/>
        <end position="62"/>
    </location>
</feature>
<dbReference type="HOGENOM" id="CLU_171581_0_1_5"/>
<evidence type="ECO:0000313" key="4">
    <source>
        <dbReference type="Proteomes" id="UP000001868"/>
    </source>
</evidence>
<dbReference type="InterPro" id="IPR021682">
    <property type="entry name" value="DUF2933"/>
</dbReference>
<dbReference type="KEGG" id="pzu:PHZ_p0148"/>
<sequence length="89" mass="9459">MEHAQAGPQKGAQQPRARKLLMGLTIAAFAAGLIYLLVGEHRVHMLGWLPFLLLLLCPLLHMGMHGGHGGHGGGDADGQTGGQSHQHKR</sequence>
<geneLocation type="plasmid" evidence="4">
    <name>pHLK1</name>
</geneLocation>
<feature type="transmembrane region" description="Helical" evidence="2">
    <location>
        <begin position="20"/>
        <end position="38"/>
    </location>
</feature>
<organism evidence="3 4">
    <name type="scientific">Phenylobacterium zucineum (strain HLK1)</name>
    <dbReference type="NCBI Taxonomy" id="450851"/>
    <lineage>
        <taxon>Bacteria</taxon>
        <taxon>Pseudomonadati</taxon>
        <taxon>Pseudomonadota</taxon>
        <taxon>Alphaproteobacteria</taxon>
        <taxon>Caulobacterales</taxon>
        <taxon>Caulobacteraceae</taxon>
        <taxon>Phenylobacterium</taxon>
    </lineage>
</organism>
<keyword evidence="2" id="KW-0472">Membrane</keyword>
<evidence type="ECO:0000256" key="1">
    <source>
        <dbReference type="SAM" id="MobiDB-lite"/>
    </source>
</evidence>
<evidence type="ECO:0008006" key="5">
    <source>
        <dbReference type="Google" id="ProtNLM"/>
    </source>
</evidence>
<dbReference type="Proteomes" id="UP000001868">
    <property type="component" value="Plasmid pHLK1"/>
</dbReference>
<evidence type="ECO:0000256" key="2">
    <source>
        <dbReference type="SAM" id="Phobius"/>
    </source>
</evidence>
<proteinExistence type="predicted"/>
<evidence type="ECO:0000313" key="3">
    <source>
        <dbReference type="EMBL" id="ACG80091.1"/>
    </source>
</evidence>
<name>B4RIB6_PHEZH</name>
<keyword evidence="2" id="KW-0812">Transmembrane</keyword>
<dbReference type="EMBL" id="CP000748">
    <property type="protein sequence ID" value="ACG80091.1"/>
    <property type="molecule type" value="Genomic_DNA"/>
</dbReference>
<gene>
    <name evidence="3" type="ordered locus">PHZ_p0148</name>
</gene>
<dbReference type="AlphaFoldDB" id="B4RIB6"/>
<reference evidence="3 4" key="1">
    <citation type="journal article" date="2008" name="BMC Genomics">
        <title>Complete genome of Phenylobacterium zucineum - a novel facultative intracellular bacterium isolated from human erythroleukemia cell line K562.</title>
        <authorList>
            <person name="Luo Y."/>
            <person name="Xu X."/>
            <person name="Ding Z."/>
            <person name="Liu Z."/>
            <person name="Zhang B."/>
            <person name="Yan Z."/>
            <person name="Sun J."/>
            <person name="Hu S."/>
            <person name="Hu X."/>
        </authorList>
    </citation>
    <scope>NUCLEOTIDE SEQUENCE [LARGE SCALE GENOMIC DNA]</scope>
    <source>
        <strain evidence="4">HLK1</strain>
        <plasmid evidence="4">HLK1</plasmid>
        <plasmid evidence="4">Plasmid pHLK1</plasmid>
    </source>
</reference>
<keyword evidence="2" id="KW-1133">Transmembrane helix</keyword>
<feature type="compositionally biased region" description="Gly residues" evidence="1">
    <location>
        <begin position="67"/>
        <end position="81"/>
    </location>
</feature>
<keyword evidence="3" id="KW-0614">Plasmid</keyword>
<accession>B4RIB6</accession>
<dbReference type="Pfam" id="PF11666">
    <property type="entry name" value="DUF2933"/>
    <property type="match status" value="1"/>
</dbReference>
<feature type="region of interest" description="Disordered" evidence="1">
    <location>
        <begin position="67"/>
        <end position="89"/>
    </location>
</feature>
<protein>
    <recommendedName>
        <fullName evidence="5">DUF2933 domain-containing protein</fullName>
    </recommendedName>
</protein>
<keyword evidence="4" id="KW-1185">Reference proteome</keyword>